<name>A0A482MNL9_9CAUD</name>
<keyword evidence="2" id="KW-1185">Reference proteome</keyword>
<dbReference type="EMBL" id="MK552141">
    <property type="protein sequence ID" value="QBQ74710.1"/>
    <property type="molecule type" value="Genomic_DNA"/>
</dbReference>
<dbReference type="Proteomes" id="UP000301424">
    <property type="component" value="Segment"/>
</dbReference>
<evidence type="ECO:0000313" key="1">
    <source>
        <dbReference type="EMBL" id="QBQ74710.1"/>
    </source>
</evidence>
<reference evidence="1 2" key="1">
    <citation type="submission" date="2019-02" db="EMBL/GenBank/DDBJ databases">
        <title>Complete genome sequence of Burkholderia cenocepacia phage BcepSauron.</title>
        <authorList>
            <person name="Park K."/>
            <person name="Gonzalez C."/>
            <person name="Liu M."/>
            <person name="Gill J."/>
        </authorList>
    </citation>
    <scope>NUCLEOTIDE SEQUENCE [LARGE SCALE GENOMIC DNA]</scope>
</reference>
<evidence type="ECO:0000313" key="2">
    <source>
        <dbReference type="Proteomes" id="UP000301424"/>
    </source>
</evidence>
<protein>
    <submittedName>
        <fullName evidence="1">Capsid protein</fullName>
    </submittedName>
</protein>
<gene>
    <name evidence="1" type="ORF">BcepSauron_330</name>
</gene>
<sequence length="149" mass="16552">MAKPYYLISADIAEVQVLSILSNEVQVEYDRLVSEANTKFYRGCTTVIRSHMVHHMQNLLDRFYHSDTIAGYVITCDDDTNPGDELHGLNMLIHIPPGGQRGDGVVEHLFRGRRSNPEAAKALDNAVAYASTIPAPEPVSDADLYMEGF</sequence>
<organism evidence="1 2">
    <name type="scientific">Burkholderia phage BcepSauron</name>
    <dbReference type="NCBI Taxonomy" id="2530033"/>
    <lineage>
        <taxon>Viruses</taxon>
        <taxon>Duplodnaviria</taxon>
        <taxon>Heunggongvirae</taxon>
        <taxon>Uroviricota</taxon>
        <taxon>Caudoviricetes</taxon>
        <taxon>Sarumanvirus</taxon>
        <taxon>Sarumanvirus bcepsauron</taxon>
    </lineage>
</organism>
<proteinExistence type="predicted"/>
<accession>A0A482MNL9</accession>